<dbReference type="PANTHER" id="PTHR33284:SF1">
    <property type="entry name" value="RIBOSOMAL PROTEIN L25_GLN-TRNA SYNTHETASE, ANTI-CODON-BINDING DOMAIN-CONTAINING PROTEIN"/>
    <property type="match status" value="1"/>
</dbReference>
<dbReference type="GO" id="GO:0008097">
    <property type="term" value="F:5S rRNA binding"/>
    <property type="evidence" value="ECO:0007669"/>
    <property type="project" value="InterPro"/>
</dbReference>
<organism evidence="9 10">
    <name type="scientific">candidate division WWE3 bacterium GW2011_GWC2_41_23</name>
    <dbReference type="NCBI Taxonomy" id="1619123"/>
    <lineage>
        <taxon>Bacteria</taxon>
        <taxon>Katanobacteria</taxon>
    </lineage>
</organism>
<keyword evidence="3 5" id="KW-0689">Ribosomal protein</keyword>
<dbReference type="InterPro" id="IPR029751">
    <property type="entry name" value="Ribosomal_L25_dom"/>
</dbReference>
<evidence type="ECO:0000256" key="6">
    <source>
        <dbReference type="SAM" id="MobiDB-lite"/>
    </source>
</evidence>
<dbReference type="CDD" id="cd00495">
    <property type="entry name" value="Ribosomal_L25_TL5_CTC"/>
    <property type="match status" value="1"/>
</dbReference>
<dbReference type="HAMAP" id="MF_01334">
    <property type="entry name" value="Ribosomal_bL25_CTC"/>
    <property type="match status" value="1"/>
</dbReference>
<dbReference type="InterPro" id="IPR037121">
    <property type="entry name" value="Ribosomal_bL25_C"/>
</dbReference>
<reference evidence="9 10" key="1">
    <citation type="journal article" date="2015" name="Nature">
        <title>rRNA introns, odd ribosomes, and small enigmatic genomes across a large radiation of phyla.</title>
        <authorList>
            <person name="Brown C.T."/>
            <person name="Hug L.A."/>
            <person name="Thomas B.C."/>
            <person name="Sharon I."/>
            <person name="Castelle C.J."/>
            <person name="Singh A."/>
            <person name="Wilkins M.J."/>
            <person name="Williams K.H."/>
            <person name="Banfield J.F."/>
        </authorList>
    </citation>
    <scope>NUCLEOTIDE SEQUENCE [LARGE SCALE GENOMIC DNA]</scope>
</reference>
<name>A0A0G0VPI5_UNCKA</name>
<dbReference type="InterPro" id="IPR020930">
    <property type="entry name" value="Ribosomal_uL5_bac-type"/>
</dbReference>
<dbReference type="InterPro" id="IPR020056">
    <property type="entry name" value="Rbsml_bL25/Gln-tRNA_synth_N"/>
</dbReference>
<keyword evidence="1 5" id="KW-0699">rRNA-binding</keyword>
<evidence type="ECO:0000259" key="7">
    <source>
        <dbReference type="Pfam" id="PF01386"/>
    </source>
</evidence>
<dbReference type="Gene3D" id="2.40.240.10">
    <property type="entry name" value="Ribosomal Protein L25, Chain P"/>
    <property type="match status" value="1"/>
</dbReference>
<evidence type="ECO:0000256" key="4">
    <source>
        <dbReference type="ARBA" id="ARBA00023274"/>
    </source>
</evidence>
<dbReference type="GO" id="GO:0022625">
    <property type="term" value="C:cytosolic large ribosomal subunit"/>
    <property type="evidence" value="ECO:0007669"/>
    <property type="project" value="TreeGrafter"/>
</dbReference>
<dbReference type="NCBIfam" id="TIGR00731">
    <property type="entry name" value="bL25_bact_ctc"/>
    <property type="match status" value="1"/>
</dbReference>
<proteinExistence type="inferred from homology"/>
<dbReference type="GO" id="GO:0003735">
    <property type="term" value="F:structural constituent of ribosome"/>
    <property type="evidence" value="ECO:0007669"/>
    <property type="project" value="InterPro"/>
</dbReference>
<evidence type="ECO:0000313" key="10">
    <source>
        <dbReference type="Proteomes" id="UP000033947"/>
    </source>
</evidence>
<evidence type="ECO:0000256" key="2">
    <source>
        <dbReference type="ARBA" id="ARBA00022884"/>
    </source>
</evidence>
<dbReference type="SUPFAM" id="SSF50715">
    <property type="entry name" value="Ribosomal protein L25-like"/>
    <property type="match status" value="1"/>
</dbReference>
<dbReference type="InterPro" id="IPR020057">
    <property type="entry name" value="Ribosomal_bL25_b-dom"/>
</dbReference>
<dbReference type="Pfam" id="PF01386">
    <property type="entry name" value="Ribosomal_L25p"/>
    <property type="match status" value="1"/>
</dbReference>
<feature type="domain" description="Large ribosomal subunit protein bL25 L25" evidence="7">
    <location>
        <begin position="4"/>
        <end position="88"/>
    </location>
</feature>
<comment type="subunit">
    <text evidence="5">Part of the 50S ribosomal subunit; part of the 5S rRNA/L5/L18/L25 subcomplex. Contacts the 5S rRNA. Binds to the 5S rRNA independently of L5 and L18.</text>
</comment>
<evidence type="ECO:0000256" key="1">
    <source>
        <dbReference type="ARBA" id="ARBA00022730"/>
    </source>
</evidence>
<evidence type="ECO:0000259" key="8">
    <source>
        <dbReference type="Pfam" id="PF14693"/>
    </source>
</evidence>
<dbReference type="EMBL" id="LCBB01000009">
    <property type="protein sequence ID" value="KKS02865.1"/>
    <property type="molecule type" value="Genomic_DNA"/>
</dbReference>
<gene>
    <name evidence="5" type="primary">rplY</name>
    <name evidence="5" type="synonym">ctc</name>
    <name evidence="9" type="ORF">UU55_C0009G0002</name>
</gene>
<comment type="similarity">
    <text evidence="5">Belongs to the bacterial ribosomal protein bL25 family. CTC subfamily.</text>
</comment>
<protein>
    <recommendedName>
        <fullName evidence="5">Large ribosomal subunit protein bL25</fullName>
    </recommendedName>
    <alternativeName>
        <fullName evidence="5">General stress protein CTC</fullName>
    </alternativeName>
</protein>
<evidence type="ECO:0000313" key="9">
    <source>
        <dbReference type="EMBL" id="KKS02865.1"/>
    </source>
</evidence>
<keyword evidence="4 5" id="KW-0687">Ribonucleoprotein</keyword>
<dbReference type="InterPro" id="IPR011035">
    <property type="entry name" value="Ribosomal_bL25/Gln-tRNA_synth"/>
</dbReference>
<dbReference type="InterPro" id="IPR001021">
    <property type="entry name" value="Ribosomal_bL25_long"/>
</dbReference>
<feature type="domain" description="Large ribosomal subunit protein bL25 beta" evidence="8">
    <location>
        <begin position="97"/>
        <end position="171"/>
    </location>
</feature>
<dbReference type="AlphaFoldDB" id="A0A0G0VPI5"/>
<comment type="function">
    <text evidence="5">This is one of the proteins that binds to the 5S RNA in the ribosome where it forms part of the central protuberance.</text>
</comment>
<dbReference type="Pfam" id="PF14693">
    <property type="entry name" value="Ribosomal_TL5_C"/>
    <property type="match status" value="1"/>
</dbReference>
<dbReference type="Gene3D" id="2.170.120.20">
    <property type="entry name" value="Ribosomal protein L25, beta domain"/>
    <property type="match status" value="1"/>
</dbReference>
<evidence type="ECO:0000256" key="5">
    <source>
        <dbReference type="HAMAP-Rule" id="MF_01334"/>
    </source>
</evidence>
<dbReference type="PANTHER" id="PTHR33284">
    <property type="entry name" value="RIBOSOMAL PROTEIN L25/GLN-TRNA SYNTHETASE, ANTI-CODON-BINDING DOMAIN-CONTAINING PROTEIN"/>
    <property type="match status" value="1"/>
</dbReference>
<dbReference type="GO" id="GO:0006412">
    <property type="term" value="P:translation"/>
    <property type="evidence" value="ECO:0007669"/>
    <property type="project" value="UniProtKB-UniRule"/>
</dbReference>
<feature type="compositionally biased region" description="Basic and acidic residues" evidence="6">
    <location>
        <begin position="217"/>
        <end position="229"/>
    </location>
</feature>
<feature type="region of interest" description="Disordered" evidence="6">
    <location>
        <begin position="194"/>
        <end position="229"/>
    </location>
</feature>
<accession>A0A0G0VPI5</accession>
<dbReference type="Proteomes" id="UP000033947">
    <property type="component" value="Unassembled WGS sequence"/>
</dbReference>
<evidence type="ECO:0000256" key="3">
    <source>
        <dbReference type="ARBA" id="ARBA00022980"/>
    </source>
</evidence>
<keyword evidence="2 5" id="KW-0694">RNA-binding</keyword>
<sequence length="229" mass="25200">MELIAEKREKLGKASKSLKKTGFMPAVIFGKGLESQSITVPQVEVEKAYNAGGETTLIDIKIGKETEKVLFKEVQEDPLTGKIIHVGFYKPNLKEKTEAQVPVEVIGEENNEFLKTGGAIVLILTNEIAVEALPMDLPHAFIVDVSNMQIGDVVTAGQLSYDTSKVSLVDLEAGDMVIKLDKIEEQVEEEIAVTEEEALEKIEATEEKEPEEGEGGEEGKEKKEKKEEK</sequence>
<comment type="caution">
    <text evidence="9">The sequence shown here is derived from an EMBL/GenBank/DDBJ whole genome shotgun (WGS) entry which is preliminary data.</text>
</comment>